<evidence type="ECO:0000256" key="1">
    <source>
        <dbReference type="ARBA" id="ARBA00004141"/>
    </source>
</evidence>
<feature type="transmembrane region" description="Helical" evidence="6">
    <location>
        <begin position="208"/>
        <end position="225"/>
    </location>
</feature>
<dbReference type="PANTHER" id="PTHR11101:SF80">
    <property type="entry name" value="PHOSPHATE TRANSPORTER"/>
    <property type="match status" value="1"/>
</dbReference>
<evidence type="ECO:0000256" key="6">
    <source>
        <dbReference type="SAM" id="Phobius"/>
    </source>
</evidence>
<evidence type="ECO:0000256" key="3">
    <source>
        <dbReference type="ARBA" id="ARBA00022692"/>
    </source>
</evidence>
<dbReference type="GO" id="GO:0016020">
    <property type="term" value="C:membrane"/>
    <property type="evidence" value="ECO:0007669"/>
    <property type="project" value="UniProtKB-SubCell"/>
</dbReference>
<dbReference type="Pfam" id="PF01384">
    <property type="entry name" value="PHO4"/>
    <property type="match status" value="1"/>
</dbReference>
<dbReference type="Proteomes" id="UP000077857">
    <property type="component" value="Unassembled WGS sequence"/>
</dbReference>
<evidence type="ECO:0000256" key="4">
    <source>
        <dbReference type="ARBA" id="ARBA00022989"/>
    </source>
</evidence>
<protein>
    <submittedName>
        <fullName evidence="7">Phosphate transporter</fullName>
    </submittedName>
</protein>
<accession>A0A177NNE2</accession>
<evidence type="ECO:0000256" key="2">
    <source>
        <dbReference type="ARBA" id="ARBA00022448"/>
    </source>
</evidence>
<keyword evidence="4 6" id="KW-1133">Transmembrane helix</keyword>
<comment type="subcellular location">
    <subcellularLocation>
        <location evidence="1">Membrane</location>
        <topology evidence="1">Multi-pass membrane protein</topology>
    </subcellularLocation>
</comment>
<dbReference type="InterPro" id="IPR001204">
    <property type="entry name" value="Phos_transporter"/>
</dbReference>
<evidence type="ECO:0000313" key="7">
    <source>
        <dbReference type="EMBL" id="OAI19362.1"/>
    </source>
</evidence>
<name>A0A177NNE2_9GAMM</name>
<reference evidence="7 8" key="1">
    <citation type="submission" date="2016-03" db="EMBL/GenBank/DDBJ databases">
        <authorList>
            <person name="Ploux O."/>
        </authorList>
    </citation>
    <scope>NUCLEOTIDE SEQUENCE [LARGE SCALE GENOMIC DNA]</scope>
    <source>
        <strain evidence="7 8">R-45378</strain>
    </source>
</reference>
<feature type="transmembrane region" description="Helical" evidence="6">
    <location>
        <begin position="320"/>
        <end position="339"/>
    </location>
</feature>
<evidence type="ECO:0000313" key="8">
    <source>
        <dbReference type="Proteomes" id="UP000077857"/>
    </source>
</evidence>
<feature type="transmembrane region" description="Helical" evidence="6">
    <location>
        <begin position="111"/>
        <end position="132"/>
    </location>
</feature>
<dbReference type="GO" id="GO:0005315">
    <property type="term" value="F:phosphate transmembrane transporter activity"/>
    <property type="evidence" value="ECO:0007669"/>
    <property type="project" value="InterPro"/>
</dbReference>
<dbReference type="AlphaFoldDB" id="A0A177NNE2"/>
<keyword evidence="3 6" id="KW-0812">Transmembrane</keyword>
<dbReference type="GO" id="GO:0035435">
    <property type="term" value="P:phosphate ion transmembrane transport"/>
    <property type="evidence" value="ECO:0007669"/>
    <property type="project" value="TreeGrafter"/>
</dbReference>
<organism evidence="7 8">
    <name type="scientific">Methylomonas koyamae</name>
    <dbReference type="NCBI Taxonomy" id="702114"/>
    <lineage>
        <taxon>Bacteria</taxon>
        <taxon>Pseudomonadati</taxon>
        <taxon>Pseudomonadota</taxon>
        <taxon>Gammaproteobacteria</taxon>
        <taxon>Methylococcales</taxon>
        <taxon>Methylococcaceae</taxon>
        <taxon>Methylomonas</taxon>
    </lineage>
</organism>
<gene>
    <name evidence="7" type="ORF">A1507_07315</name>
</gene>
<proteinExistence type="predicted"/>
<feature type="transmembrane region" description="Helical" evidence="6">
    <location>
        <begin position="231"/>
        <end position="251"/>
    </location>
</feature>
<feature type="transmembrane region" description="Helical" evidence="6">
    <location>
        <begin position="144"/>
        <end position="166"/>
    </location>
</feature>
<dbReference type="PANTHER" id="PTHR11101">
    <property type="entry name" value="PHOSPHATE TRANSPORTER"/>
    <property type="match status" value="1"/>
</dbReference>
<feature type="transmembrane region" description="Helical" evidence="6">
    <location>
        <begin position="81"/>
        <end position="99"/>
    </location>
</feature>
<evidence type="ECO:0000256" key="5">
    <source>
        <dbReference type="ARBA" id="ARBA00023136"/>
    </source>
</evidence>
<sequence>MEGLLPLIVLAAAIVLVFDYTNGFHDASNIVAGVVASRAMTPLQAVLVVACGEFLGPVLGGSAVANTLGNLIDLSHLPKGQALPIVISGLFAAVAWNLFTWWRGLPSSSSHALVGGLIGAVVVSAGAEPVYWGFAELRRGEFDGFSKVLLALCLSPLLGFFAGFVLQRLTMFLLRAAHPRINKYLQQSQWLTSAALAFAHGSNDAQKSMGILTLVLLLGGAIDSFRVPGWVILLCAGAMTAGTLTGGWRIVRTLGFSIYKIRPIHALNSQLSACGAIFAGSLCGAPVSTTHVVAASIMGIGASERPRTVHWGKAWEILETWLITIPGSALIAGLSYTVISHLPALGL</sequence>
<dbReference type="EMBL" id="LUUJ01000049">
    <property type="protein sequence ID" value="OAI19362.1"/>
    <property type="molecule type" value="Genomic_DNA"/>
</dbReference>
<keyword evidence="5 6" id="KW-0472">Membrane</keyword>
<comment type="caution">
    <text evidence="7">The sequence shown here is derived from an EMBL/GenBank/DDBJ whole genome shotgun (WGS) entry which is preliminary data.</text>
</comment>
<keyword evidence="2" id="KW-0813">Transport</keyword>